<comment type="caution">
    <text evidence="1">The sequence shown here is derived from an EMBL/GenBank/DDBJ whole genome shotgun (WGS) entry which is preliminary data.</text>
</comment>
<accession>A0A7C3ZH23</accession>
<name>A0A7C3ZH23_9CYAN</name>
<gene>
    <name evidence="1" type="ORF">ENR15_10325</name>
</gene>
<protein>
    <submittedName>
        <fullName evidence="1">Nif11-like leader peptide family natural product</fullName>
    </submittedName>
</protein>
<dbReference type="EMBL" id="DSPX01000100">
    <property type="protein sequence ID" value="HGG01020.1"/>
    <property type="molecule type" value="Genomic_DNA"/>
</dbReference>
<evidence type="ECO:0000313" key="1">
    <source>
        <dbReference type="EMBL" id="HGG01020.1"/>
    </source>
</evidence>
<dbReference type="AlphaFoldDB" id="A0A7C3ZH23"/>
<sequence length="77" mass="8661">MLDSNAAKIFKTVAEAQATAEKKQAMAHPDKIIKIARQRGYKFSKNQIKKEIPQLSEEELASLLNPGVSPRHHLLPR</sequence>
<organism evidence="1">
    <name type="scientific">Planktothricoides sp. SpSt-374</name>
    <dbReference type="NCBI Taxonomy" id="2282167"/>
    <lineage>
        <taxon>Bacteria</taxon>
        <taxon>Bacillati</taxon>
        <taxon>Cyanobacteriota</taxon>
        <taxon>Cyanophyceae</taxon>
        <taxon>Oscillatoriophycideae</taxon>
        <taxon>Oscillatoriales</taxon>
        <taxon>Oscillatoriaceae</taxon>
        <taxon>Planktothricoides</taxon>
    </lineage>
</organism>
<reference evidence="1" key="1">
    <citation type="journal article" date="2020" name="mSystems">
        <title>Genome- and Community-Level Interaction Insights into Carbon Utilization and Element Cycling Functions of Hydrothermarchaeota in Hydrothermal Sediment.</title>
        <authorList>
            <person name="Zhou Z."/>
            <person name="Liu Y."/>
            <person name="Xu W."/>
            <person name="Pan J."/>
            <person name="Luo Z.H."/>
            <person name="Li M."/>
        </authorList>
    </citation>
    <scope>NUCLEOTIDE SEQUENCE [LARGE SCALE GENOMIC DNA]</scope>
    <source>
        <strain evidence="1">SpSt-374</strain>
    </source>
</reference>
<proteinExistence type="predicted"/>